<evidence type="ECO:0000256" key="2">
    <source>
        <dbReference type="ARBA" id="ARBA00023235"/>
    </source>
</evidence>
<dbReference type="InterPro" id="IPR013078">
    <property type="entry name" value="His_Pase_superF_clade-1"/>
</dbReference>
<dbReference type="SMART" id="SM00855">
    <property type="entry name" value="PGAM"/>
    <property type="match status" value="1"/>
</dbReference>
<sequence>MTGPAIGAARPFVLIRHGQTDANRDGLIAGRIEARLTGEGRAAAARLADWPWPGSLALYVSPQDRARHTARLAFPGLAFRVLPGLRERDWGRYEGHPVATLPPREATPEGGESFAALLARVAASITEGLAASGEALPVFVAHSGVIRAARALTGGTAHGPSAANTTPLLFRPCPAGWQNSQLSRKDLAWTV</sequence>
<evidence type="ECO:0000256" key="1">
    <source>
        <dbReference type="ARBA" id="ARBA00023152"/>
    </source>
</evidence>
<dbReference type="EMBL" id="JADFFK010000021">
    <property type="protein sequence ID" value="MBE9639660.1"/>
    <property type="molecule type" value="Genomic_DNA"/>
</dbReference>
<dbReference type="PANTHER" id="PTHR48100:SF1">
    <property type="entry name" value="HISTIDINE PHOSPHATASE FAMILY PROTEIN-RELATED"/>
    <property type="match status" value="1"/>
</dbReference>
<dbReference type="InterPro" id="IPR029033">
    <property type="entry name" value="His_PPase_superfam"/>
</dbReference>
<dbReference type="InterPro" id="IPR050275">
    <property type="entry name" value="PGM_Phosphatase"/>
</dbReference>
<accession>A0ABR9X7T2</accession>
<comment type="caution">
    <text evidence="3">The sequence shown here is derived from an EMBL/GenBank/DDBJ whole genome shotgun (WGS) entry which is preliminary data.</text>
</comment>
<proteinExistence type="predicted"/>
<dbReference type="RefSeq" id="WP_194136943.1">
    <property type="nucleotide sequence ID" value="NZ_JADFFK010000021.1"/>
</dbReference>
<reference evidence="3 4" key="1">
    <citation type="journal article" date="2021" name="Int. J. Syst. Evol. Microbiol.">
        <title>Salipiger mangrovisoli sp. nov., isolated from mangrove soil and the proposal for the reclassification of Paraphaeobacter pallidus as Salipiger pallidus comb. nov.</title>
        <authorList>
            <person name="Du J."/>
            <person name="Liu Y."/>
            <person name="Pei T."/>
            <person name="Deng M.R."/>
            <person name="Zhu H."/>
        </authorList>
    </citation>
    <scope>NUCLEOTIDE SEQUENCE [LARGE SCALE GENOMIC DNA]</scope>
    <source>
        <strain evidence="3 4">6D45A</strain>
    </source>
</reference>
<evidence type="ECO:0000313" key="4">
    <source>
        <dbReference type="Proteomes" id="UP000607796"/>
    </source>
</evidence>
<organism evidence="3 4">
    <name type="scientific">Salipiger mangrovisoli</name>
    <dbReference type="NCBI Taxonomy" id="2865933"/>
    <lineage>
        <taxon>Bacteria</taxon>
        <taxon>Pseudomonadati</taxon>
        <taxon>Pseudomonadota</taxon>
        <taxon>Alphaproteobacteria</taxon>
        <taxon>Rhodobacterales</taxon>
        <taxon>Roseobacteraceae</taxon>
        <taxon>Salipiger</taxon>
    </lineage>
</organism>
<dbReference type="Proteomes" id="UP000607796">
    <property type="component" value="Unassembled WGS sequence"/>
</dbReference>
<keyword evidence="1" id="KW-0324">Glycolysis</keyword>
<dbReference type="Pfam" id="PF00300">
    <property type="entry name" value="His_Phos_1"/>
    <property type="match status" value="1"/>
</dbReference>
<keyword evidence="4" id="KW-1185">Reference proteome</keyword>
<dbReference type="PROSITE" id="PS00175">
    <property type="entry name" value="PG_MUTASE"/>
    <property type="match status" value="1"/>
</dbReference>
<evidence type="ECO:0000313" key="3">
    <source>
        <dbReference type="EMBL" id="MBE9639660.1"/>
    </source>
</evidence>
<dbReference type="CDD" id="cd07067">
    <property type="entry name" value="HP_PGM_like"/>
    <property type="match status" value="1"/>
</dbReference>
<dbReference type="PANTHER" id="PTHR48100">
    <property type="entry name" value="BROAD-SPECIFICITY PHOSPHATASE YOR283W-RELATED"/>
    <property type="match status" value="1"/>
</dbReference>
<protein>
    <submittedName>
        <fullName evidence="3">Histidine phosphatase family protein</fullName>
    </submittedName>
</protein>
<name>A0ABR9X7T2_9RHOB</name>
<keyword evidence="2" id="KW-0413">Isomerase</keyword>
<dbReference type="Gene3D" id="3.40.50.1240">
    <property type="entry name" value="Phosphoglycerate mutase-like"/>
    <property type="match status" value="1"/>
</dbReference>
<gene>
    <name evidence="3" type="ORF">IQ782_22650</name>
</gene>
<dbReference type="SUPFAM" id="SSF53254">
    <property type="entry name" value="Phosphoglycerate mutase-like"/>
    <property type="match status" value="1"/>
</dbReference>
<dbReference type="InterPro" id="IPR001345">
    <property type="entry name" value="PG/BPGM_mutase_AS"/>
</dbReference>